<protein>
    <submittedName>
        <fullName evidence="2">Uncharacterized protein</fullName>
    </submittedName>
</protein>
<feature type="transmembrane region" description="Helical" evidence="1">
    <location>
        <begin position="38"/>
        <end position="56"/>
    </location>
</feature>
<proteinExistence type="predicted"/>
<evidence type="ECO:0000313" key="3">
    <source>
        <dbReference type="Proteomes" id="UP000246077"/>
    </source>
</evidence>
<gene>
    <name evidence="2" type="ORF">DKG75_05780</name>
</gene>
<keyword evidence="3" id="KW-1185">Reference proteome</keyword>
<dbReference type="Proteomes" id="UP000246077">
    <property type="component" value="Unassembled WGS sequence"/>
</dbReference>
<dbReference type="RefSeq" id="WP_109920081.1">
    <property type="nucleotide sequence ID" value="NZ_QGLF01000001.1"/>
</dbReference>
<evidence type="ECO:0000313" key="2">
    <source>
        <dbReference type="EMBL" id="PWR24050.1"/>
    </source>
</evidence>
<reference evidence="3" key="1">
    <citation type="submission" date="2018-05" db="EMBL/GenBank/DDBJ databases">
        <title>Zavarzinia sp. HR-AS.</title>
        <authorList>
            <person name="Lee Y."/>
            <person name="Jeon C.O."/>
        </authorList>
    </citation>
    <scope>NUCLEOTIDE SEQUENCE [LARGE SCALE GENOMIC DNA]</scope>
    <source>
        <strain evidence="3">DSM 1231</strain>
    </source>
</reference>
<dbReference type="AlphaFoldDB" id="A0A317ED28"/>
<organism evidence="2 3">
    <name type="scientific">Zavarzinia compransoris</name>
    <dbReference type="NCBI Taxonomy" id="1264899"/>
    <lineage>
        <taxon>Bacteria</taxon>
        <taxon>Pseudomonadati</taxon>
        <taxon>Pseudomonadota</taxon>
        <taxon>Alphaproteobacteria</taxon>
        <taxon>Rhodospirillales</taxon>
        <taxon>Zavarziniaceae</taxon>
        <taxon>Zavarzinia</taxon>
    </lineage>
</organism>
<accession>A0A317ED28</accession>
<sequence>MLGLAIRVAAIACLIPTGIGFGAYGLYMAVVADLGPPLAGLMVGAVAILAAVLIALPGPRRRAGPPPAAASISHPAEIEALAAIARDKPLTAVALSALVGAAGAATSK</sequence>
<evidence type="ECO:0000256" key="1">
    <source>
        <dbReference type="SAM" id="Phobius"/>
    </source>
</evidence>
<comment type="caution">
    <text evidence="2">The sequence shown here is derived from an EMBL/GenBank/DDBJ whole genome shotgun (WGS) entry which is preliminary data.</text>
</comment>
<dbReference type="EMBL" id="QGLF01000001">
    <property type="protein sequence ID" value="PWR24050.1"/>
    <property type="molecule type" value="Genomic_DNA"/>
</dbReference>
<name>A0A317ED28_9PROT</name>
<keyword evidence="1" id="KW-0472">Membrane</keyword>
<keyword evidence="1" id="KW-0812">Transmembrane</keyword>
<keyword evidence="1" id="KW-1133">Transmembrane helix</keyword>